<dbReference type="InterPro" id="IPR000014">
    <property type="entry name" value="PAS"/>
</dbReference>
<keyword evidence="3" id="KW-0157">Chromophore</keyword>
<name>A0A1Y1Y8R1_9PLEO</name>
<evidence type="ECO:0000256" key="1">
    <source>
        <dbReference type="ARBA" id="ARBA00022630"/>
    </source>
</evidence>
<organism evidence="6 7">
    <name type="scientific">Clohesyomyces aquaticus</name>
    <dbReference type="NCBI Taxonomy" id="1231657"/>
    <lineage>
        <taxon>Eukaryota</taxon>
        <taxon>Fungi</taxon>
        <taxon>Dikarya</taxon>
        <taxon>Ascomycota</taxon>
        <taxon>Pezizomycotina</taxon>
        <taxon>Dothideomycetes</taxon>
        <taxon>Pleosporomycetidae</taxon>
        <taxon>Pleosporales</taxon>
        <taxon>Lindgomycetaceae</taxon>
        <taxon>Clohesyomyces</taxon>
    </lineage>
</organism>
<keyword evidence="2" id="KW-0288">FMN</keyword>
<dbReference type="PROSITE" id="PS50113">
    <property type="entry name" value="PAC"/>
    <property type="match status" value="1"/>
</dbReference>
<evidence type="ECO:0000259" key="5">
    <source>
        <dbReference type="PROSITE" id="PS50113"/>
    </source>
</evidence>
<reference evidence="6 7" key="1">
    <citation type="submission" date="2016-07" db="EMBL/GenBank/DDBJ databases">
        <title>Pervasive Adenine N6-methylation of Active Genes in Fungi.</title>
        <authorList>
            <consortium name="DOE Joint Genome Institute"/>
            <person name="Mondo S.J."/>
            <person name="Dannebaum R.O."/>
            <person name="Kuo R.C."/>
            <person name="Labutti K."/>
            <person name="Haridas S."/>
            <person name="Kuo A."/>
            <person name="Salamov A."/>
            <person name="Ahrendt S.R."/>
            <person name="Lipzen A."/>
            <person name="Sullivan W."/>
            <person name="Andreopoulos W.B."/>
            <person name="Clum A."/>
            <person name="Lindquist E."/>
            <person name="Daum C."/>
            <person name="Ramamoorthy G.K."/>
            <person name="Gryganskyi A."/>
            <person name="Culley D."/>
            <person name="Magnuson J.K."/>
            <person name="James T.Y."/>
            <person name="O'Malley M.A."/>
            <person name="Stajich J.E."/>
            <person name="Spatafora J.W."/>
            <person name="Visel A."/>
            <person name="Grigoriev I.V."/>
        </authorList>
    </citation>
    <scope>NUCLEOTIDE SEQUENCE [LARGE SCALE GENOMIC DNA]</scope>
    <source>
        <strain evidence="6 7">CBS 115471</strain>
    </source>
</reference>
<sequence>MSHKRSSPTLSTFAPSKILPDEPDFTLTALPQKDSAADFGVDGQLEDITEETPMADRARKRLSMDELNSYDLAPPPPTVSSCNAELLAESLFSADHLHLILKDQALSHRFTQFLNRFRPHSVPTLVRYLEAQKALTAIRYANSLADNISIHPCRTSPSGANAVEAKLETFARRSIDELVSEALPAYITFRMVNLVTECLVKDITGQNTPLMQELVQGLAEVYCMTDPSLPDHPIVFASEEFYNTTQYGSEYVIGKNCRFLQGPKTDRTAVARISTALHNGTEICETLLNYRRNGSPFLNLLMMAPLMDHRGHVRYFIGCQIDISSLVEGGRGLESFKQLLARDREQQMNEKPLPDPFDHKPSLRALRDFSELLNDEEIEIVKGRGRRNSMESGRSTPTRASHIRRIIGMEDSVGTNLWPPSQFGSSGRLPGVYQNYLLIRPYPSLRIIFTSSALRIPGLSQSRLMDRIGGPSHVREGLADAFAAGIGVTAKISWLTHASNGHRSHSHSNSDDTNGTHDTGSAEVFEGKPRWIHCTPLLGSDSKVGVWMVVMVEQEVVTGTLNSAASVRNGSSGVYSRAPTGNSRFPSSKLYSDYLRREGQSGYEETRSLHSERSLNDTAAKRSNSLRRVNGMETIF</sequence>
<proteinExistence type="predicted"/>
<comment type="caution">
    <text evidence="6">The sequence shown here is derived from an EMBL/GenBank/DDBJ whole genome shotgun (WGS) entry which is preliminary data.</text>
</comment>
<keyword evidence="7" id="KW-1185">Reference proteome</keyword>
<dbReference type="Gene3D" id="3.30.450.20">
    <property type="entry name" value="PAS domain"/>
    <property type="match status" value="1"/>
</dbReference>
<gene>
    <name evidence="6" type="ORF">BCR34DRAFT_499396</name>
</gene>
<dbReference type="OrthoDB" id="447251at2759"/>
<keyword evidence="1" id="KW-0285">Flavoprotein</keyword>
<dbReference type="PANTHER" id="PTHR47429">
    <property type="entry name" value="PROTEIN TWIN LOV 1"/>
    <property type="match status" value="1"/>
</dbReference>
<dbReference type="SUPFAM" id="SSF55785">
    <property type="entry name" value="PYP-like sensor domain (PAS domain)"/>
    <property type="match status" value="1"/>
</dbReference>
<evidence type="ECO:0000313" key="7">
    <source>
        <dbReference type="Proteomes" id="UP000193144"/>
    </source>
</evidence>
<feature type="region of interest" description="Disordered" evidence="4">
    <location>
        <begin position="1"/>
        <end position="25"/>
    </location>
</feature>
<dbReference type="EMBL" id="MCFA01000314">
    <property type="protein sequence ID" value="ORX94265.1"/>
    <property type="molecule type" value="Genomic_DNA"/>
</dbReference>
<feature type="region of interest" description="Disordered" evidence="4">
    <location>
        <begin position="499"/>
        <end position="522"/>
    </location>
</feature>
<evidence type="ECO:0000313" key="6">
    <source>
        <dbReference type="EMBL" id="ORX94265.1"/>
    </source>
</evidence>
<dbReference type="STRING" id="1231657.A0A1Y1Y8R1"/>
<dbReference type="InterPro" id="IPR035965">
    <property type="entry name" value="PAS-like_dom_sf"/>
</dbReference>
<evidence type="ECO:0000256" key="4">
    <source>
        <dbReference type="SAM" id="MobiDB-lite"/>
    </source>
</evidence>
<dbReference type="AlphaFoldDB" id="A0A1Y1Y8R1"/>
<accession>A0A1Y1Y8R1</accession>
<evidence type="ECO:0000256" key="2">
    <source>
        <dbReference type="ARBA" id="ARBA00022643"/>
    </source>
</evidence>
<protein>
    <recommendedName>
        <fullName evidence="5">PAC domain-containing protein</fullName>
    </recommendedName>
</protein>
<dbReference type="InterPro" id="IPR000700">
    <property type="entry name" value="PAS-assoc_C"/>
</dbReference>
<dbReference type="PANTHER" id="PTHR47429:SF9">
    <property type="entry name" value="PAS DOMAIN-CONTAINING PROTEIN"/>
    <property type="match status" value="1"/>
</dbReference>
<evidence type="ECO:0000256" key="3">
    <source>
        <dbReference type="ARBA" id="ARBA00022991"/>
    </source>
</evidence>
<dbReference type="GO" id="GO:0005634">
    <property type="term" value="C:nucleus"/>
    <property type="evidence" value="ECO:0007669"/>
    <property type="project" value="TreeGrafter"/>
</dbReference>
<feature type="domain" description="PAC" evidence="5">
    <location>
        <begin position="281"/>
        <end position="335"/>
    </location>
</feature>
<dbReference type="Proteomes" id="UP000193144">
    <property type="component" value="Unassembled WGS sequence"/>
</dbReference>
<dbReference type="Pfam" id="PF13426">
    <property type="entry name" value="PAS_9"/>
    <property type="match status" value="1"/>
</dbReference>